<dbReference type="PANTHER" id="PTHR21227">
    <property type="entry name" value="TRNA-SPLICING ENDONUCLEASE SUBUNIT SEN2"/>
    <property type="match status" value="1"/>
</dbReference>
<accession>A0A9W7JIW3</accession>
<sequence>MKPRWKGKGSEAKASIDPMSKIVSQLHSYLIQTETCGLLWRCSVRVEVDAESTDLLNPACFGGPRITVQKQKQWFQLDMEETFYLCFSLKCLKVIGEDGSIKCNEELWD</sequence>
<reference evidence="2" key="1">
    <citation type="submission" date="2023-05" db="EMBL/GenBank/DDBJ databases">
        <title>Genome and transcriptome analyses reveal genes involved in the formation of fine ridges on petal epidermal cells in Hibiscus trionum.</title>
        <authorList>
            <person name="Koshimizu S."/>
            <person name="Masuda S."/>
            <person name="Ishii T."/>
            <person name="Shirasu K."/>
            <person name="Hoshino A."/>
            <person name="Arita M."/>
        </authorList>
    </citation>
    <scope>NUCLEOTIDE SEQUENCE</scope>
    <source>
        <strain evidence="2">Hamamatsu line</strain>
    </source>
</reference>
<keyword evidence="3" id="KW-1185">Reference proteome</keyword>
<keyword evidence="2" id="KW-0540">Nuclease</keyword>
<dbReference type="GO" id="GO:0000214">
    <property type="term" value="C:tRNA-intron endonuclease complex"/>
    <property type="evidence" value="ECO:0007669"/>
    <property type="project" value="TreeGrafter"/>
</dbReference>
<evidence type="ECO:0000313" key="2">
    <source>
        <dbReference type="EMBL" id="GMJ12419.1"/>
    </source>
</evidence>
<feature type="domain" description="tRNA intron endonuclease N-terminal" evidence="1">
    <location>
        <begin position="38"/>
        <end position="108"/>
    </location>
</feature>
<protein>
    <submittedName>
        <fullName evidence="2">Splicing endonuclease 1</fullName>
    </submittedName>
</protein>
<dbReference type="GO" id="GO:0000379">
    <property type="term" value="P:tRNA-type intron splice site recognition and cleavage"/>
    <property type="evidence" value="ECO:0007669"/>
    <property type="project" value="TreeGrafter"/>
</dbReference>
<dbReference type="EMBL" id="BSYR01000064">
    <property type="protein sequence ID" value="GMJ12419.1"/>
    <property type="molecule type" value="Genomic_DNA"/>
</dbReference>
<keyword evidence="2" id="KW-0255">Endonuclease</keyword>
<comment type="caution">
    <text evidence="2">The sequence shown here is derived from an EMBL/GenBank/DDBJ whole genome shotgun (WGS) entry which is preliminary data.</text>
</comment>
<dbReference type="InterPro" id="IPR006678">
    <property type="entry name" value="tRNA_intron_Endonuc_N"/>
</dbReference>
<organism evidence="2 3">
    <name type="scientific">Hibiscus trionum</name>
    <name type="common">Flower of an hour</name>
    <dbReference type="NCBI Taxonomy" id="183268"/>
    <lineage>
        <taxon>Eukaryota</taxon>
        <taxon>Viridiplantae</taxon>
        <taxon>Streptophyta</taxon>
        <taxon>Embryophyta</taxon>
        <taxon>Tracheophyta</taxon>
        <taxon>Spermatophyta</taxon>
        <taxon>Magnoliopsida</taxon>
        <taxon>eudicotyledons</taxon>
        <taxon>Gunneridae</taxon>
        <taxon>Pentapetalae</taxon>
        <taxon>rosids</taxon>
        <taxon>malvids</taxon>
        <taxon>Malvales</taxon>
        <taxon>Malvaceae</taxon>
        <taxon>Malvoideae</taxon>
        <taxon>Hibiscus</taxon>
    </lineage>
</organism>
<gene>
    <name evidence="2" type="ORF">HRI_004911100</name>
</gene>
<dbReference type="Pfam" id="PF02778">
    <property type="entry name" value="tRNA_int_endo_N"/>
    <property type="match status" value="1"/>
</dbReference>
<dbReference type="Proteomes" id="UP001165190">
    <property type="component" value="Unassembled WGS sequence"/>
</dbReference>
<name>A0A9W7JIW3_HIBTR</name>
<dbReference type="PANTHER" id="PTHR21227:SF0">
    <property type="entry name" value="TRNA-SPLICING ENDONUCLEASE SUBUNIT SEN2"/>
    <property type="match status" value="1"/>
</dbReference>
<dbReference type="GO" id="GO:0005737">
    <property type="term" value="C:cytoplasm"/>
    <property type="evidence" value="ECO:0007669"/>
    <property type="project" value="TreeGrafter"/>
</dbReference>
<dbReference type="GO" id="GO:0000213">
    <property type="term" value="F:tRNA-intron lyase activity"/>
    <property type="evidence" value="ECO:0007669"/>
    <property type="project" value="InterPro"/>
</dbReference>
<dbReference type="OrthoDB" id="1719448at2759"/>
<proteinExistence type="predicted"/>
<dbReference type="InterPro" id="IPR006676">
    <property type="entry name" value="tRNA_splic"/>
</dbReference>
<evidence type="ECO:0000313" key="3">
    <source>
        <dbReference type="Proteomes" id="UP001165190"/>
    </source>
</evidence>
<evidence type="ECO:0000259" key="1">
    <source>
        <dbReference type="Pfam" id="PF02778"/>
    </source>
</evidence>
<dbReference type="AlphaFoldDB" id="A0A9W7JIW3"/>
<keyword evidence="2" id="KW-0378">Hydrolase</keyword>